<feature type="region of interest" description="Disordered" evidence="1">
    <location>
        <begin position="69"/>
        <end position="100"/>
    </location>
</feature>
<protein>
    <submittedName>
        <fullName evidence="2">Uncharacterized protein</fullName>
    </submittedName>
</protein>
<evidence type="ECO:0000313" key="2">
    <source>
        <dbReference type="EMBL" id="KIK76583.1"/>
    </source>
</evidence>
<dbReference type="InParanoid" id="A0A0D0CMQ2"/>
<accession>A0A0D0CMQ2</accession>
<dbReference type="OrthoDB" id="10533923at2759"/>
<dbReference type="HOGENOM" id="CLU_1975818_0_0_1"/>
<gene>
    <name evidence="2" type="ORF">PAXRUDRAFT_169443</name>
</gene>
<proteinExistence type="predicted"/>
<reference evidence="3" key="2">
    <citation type="submission" date="2015-01" db="EMBL/GenBank/DDBJ databases">
        <title>Evolutionary Origins and Diversification of the Mycorrhizal Mutualists.</title>
        <authorList>
            <consortium name="DOE Joint Genome Institute"/>
            <consortium name="Mycorrhizal Genomics Consortium"/>
            <person name="Kohler A."/>
            <person name="Kuo A."/>
            <person name="Nagy L.G."/>
            <person name="Floudas D."/>
            <person name="Copeland A."/>
            <person name="Barry K.W."/>
            <person name="Cichocki N."/>
            <person name="Veneault-Fourrey C."/>
            <person name="LaButti K."/>
            <person name="Lindquist E.A."/>
            <person name="Lipzen A."/>
            <person name="Lundell T."/>
            <person name="Morin E."/>
            <person name="Murat C."/>
            <person name="Riley R."/>
            <person name="Ohm R."/>
            <person name="Sun H."/>
            <person name="Tunlid A."/>
            <person name="Henrissat B."/>
            <person name="Grigoriev I.V."/>
            <person name="Hibbett D.S."/>
            <person name="Martin F."/>
        </authorList>
    </citation>
    <scope>NUCLEOTIDE SEQUENCE [LARGE SCALE GENOMIC DNA]</scope>
    <source>
        <strain evidence="3">Ve08.2h10</strain>
    </source>
</reference>
<dbReference type="Proteomes" id="UP000054538">
    <property type="component" value="Unassembled WGS sequence"/>
</dbReference>
<evidence type="ECO:0000313" key="3">
    <source>
        <dbReference type="Proteomes" id="UP000054538"/>
    </source>
</evidence>
<feature type="region of interest" description="Disordered" evidence="1">
    <location>
        <begin position="24"/>
        <end position="53"/>
    </location>
</feature>
<dbReference type="AlphaFoldDB" id="A0A0D0CMQ2"/>
<feature type="compositionally biased region" description="Polar residues" evidence="1">
    <location>
        <begin position="69"/>
        <end position="86"/>
    </location>
</feature>
<reference evidence="2 3" key="1">
    <citation type="submission" date="2014-04" db="EMBL/GenBank/DDBJ databases">
        <authorList>
            <consortium name="DOE Joint Genome Institute"/>
            <person name="Kuo A."/>
            <person name="Kohler A."/>
            <person name="Jargeat P."/>
            <person name="Nagy L.G."/>
            <person name="Floudas D."/>
            <person name="Copeland A."/>
            <person name="Barry K.W."/>
            <person name="Cichocki N."/>
            <person name="Veneault-Fourrey C."/>
            <person name="LaButti K."/>
            <person name="Lindquist E.A."/>
            <person name="Lipzen A."/>
            <person name="Lundell T."/>
            <person name="Morin E."/>
            <person name="Murat C."/>
            <person name="Sun H."/>
            <person name="Tunlid A."/>
            <person name="Henrissat B."/>
            <person name="Grigoriev I.V."/>
            <person name="Hibbett D.S."/>
            <person name="Martin F."/>
            <person name="Nordberg H.P."/>
            <person name="Cantor M.N."/>
            <person name="Hua S.X."/>
        </authorList>
    </citation>
    <scope>NUCLEOTIDE SEQUENCE [LARGE SCALE GENOMIC DNA]</scope>
    <source>
        <strain evidence="2 3">Ve08.2h10</strain>
    </source>
</reference>
<keyword evidence="3" id="KW-1185">Reference proteome</keyword>
<organism evidence="2 3">
    <name type="scientific">Paxillus rubicundulus Ve08.2h10</name>
    <dbReference type="NCBI Taxonomy" id="930991"/>
    <lineage>
        <taxon>Eukaryota</taxon>
        <taxon>Fungi</taxon>
        <taxon>Dikarya</taxon>
        <taxon>Basidiomycota</taxon>
        <taxon>Agaricomycotina</taxon>
        <taxon>Agaricomycetes</taxon>
        <taxon>Agaricomycetidae</taxon>
        <taxon>Boletales</taxon>
        <taxon>Paxilineae</taxon>
        <taxon>Paxillaceae</taxon>
        <taxon>Paxillus</taxon>
    </lineage>
</organism>
<dbReference type="EMBL" id="KN827402">
    <property type="protein sequence ID" value="KIK76583.1"/>
    <property type="molecule type" value="Genomic_DNA"/>
</dbReference>
<evidence type="ECO:0000256" key="1">
    <source>
        <dbReference type="SAM" id="MobiDB-lite"/>
    </source>
</evidence>
<name>A0A0D0CMQ2_9AGAM</name>
<feature type="non-terminal residue" evidence="2">
    <location>
        <position position="127"/>
    </location>
</feature>
<sequence length="127" mass="13798">SIGAIPASKSRCSKSLLLHTSAQLLKDTETSSKSRSQGGREVDDDDGEDDNIHSAYVATQHSELTSQMAINKATDTSNPNVMSTRLTVPVGKSNGPSNKVTKNYKRAMIAKTQPLSKRDKEQLRNPK</sequence>